<accession>A0A9P0CSH0</accession>
<evidence type="ECO:0000256" key="3">
    <source>
        <dbReference type="ARBA" id="ARBA00046233"/>
    </source>
</evidence>
<dbReference type="InterPro" id="IPR012981">
    <property type="entry name" value="PIH1_N"/>
</dbReference>
<dbReference type="InterPro" id="IPR050734">
    <property type="entry name" value="PIH1/Kintoun_subfamily"/>
</dbReference>
<dbReference type="GO" id="GO:0006364">
    <property type="term" value="P:rRNA processing"/>
    <property type="evidence" value="ECO:0007669"/>
    <property type="project" value="TreeGrafter"/>
</dbReference>
<reference evidence="6" key="1">
    <citation type="submission" date="2022-01" db="EMBL/GenBank/DDBJ databases">
        <authorList>
            <person name="King R."/>
        </authorList>
    </citation>
    <scope>NUCLEOTIDE SEQUENCE</scope>
</reference>
<evidence type="ECO:0000313" key="7">
    <source>
        <dbReference type="Proteomes" id="UP001153636"/>
    </source>
</evidence>
<dbReference type="EMBL" id="OV651830">
    <property type="protein sequence ID" value="CAH1105180.1"/>
    <property type="molecule type" value="Genomic_DNA"/>
</dbReference>
<dbReference type="GO" id="GO:0000492">
    <property type="term" value="P:box C/D snoRNP assembly"/>
    <property type="evidence" value="ECO:0007669"/>
    <property type="project" value="TreeGrafter"/>
</dbReference>
<comment type="function">
    <text evidence="3">Involved in the assembly of C/D box small nucleolar ribonucleoprotein (snoRNP) particles. Recruits the SWI/SNF complex to the core promoter of rRNA genes and enhances pre-rRNA transcription. Mediates interaction of TELO2 with the R2TP complex which is necessary for the stability of MTOR and SMG1. Positively regulates the assembly and activity of the mTORC1 complex.</text>
</comment>
<evidence type="ECO:0000256" key="2">
    <source>
        <dbReference type="ARBA" id="ARBA00040540"/>
    </source>
</evidence>
<dbReference type="Pfam" id="PF08190">
    <property type="entry name" value="PIH1"/>
    <property type="match status" value="1"/>
</dbReference>
<evidence type="ECO:0000313" key="6">
    <source>
        <dbReference type="EMBL" id="CAH1105180.1"/>
    </source>
</evidence>
<evidence type="ECO:0000259" key="5">
    <source>
        <dbReference type="Pfam" id="PF18201"/>
    </source>
</evidence>
<feature type="domain" description="PIH1D1/2/3 CS-like" evidence="5">
    <location>
        <begin position="236"/>
        <end position="302"/>
    </location>
</feature>
<dbReference type="InterPro" id="IPR041442">
    <property type="entry name" value="PIH1D1/2/3_CS-like"/>
</dbReference>
<evidence type="ECO:0000256" key="1">
    <source>
        <dbReference type="ARBA" id="ARBA00008511"/>
    </source>
</evidence>
<dbReference type="Proteomes" id="UP001153636">
    <property type="component" value="Chromosome 18"/>
</dbReference>
<protein>
    <recommendedName>
        <fullName evidence="2">PIH1 domain-containing protein 1</fullName>
    </recommendedName>
</protein>
<proteinExistence type="inferred from homology"/>
<gene>
    <name evidence="6" type="ORF">PSYICH_LOCUS6123</name>
</gene>
<comment type="similarity">
    <text evidence="1">Belongs to the PIH1 family.</text>
</comment>
<name>A0A9P0CSH0_9CUCU</name>
<dbReference type="OrthoDB" id="5135119at2759"/>
<keyword evidence="7" id="KW-1185">Reference proteome</keyword>
<feature type="domain" description="PIH1 N-terminal" evidence="4">
    <location>
        <begin position="22"/>
        <end position="183"/>
    </location>
</feature>
<sequence length="305" mass="34345">MSKPIFLDVDSSIVEQNLLIKKDSEEDELNKLFEQRNYPSKLIKPTPGFCIKTRELAGNGKVFINICQTDAIPPPKDITTAELQEILESDEPGDYRVPMSIGETRIESDKKGEKAKVCDVAINPSFFNKVTSIPEFKNFFLAIVFHGLQDKYNLDFVEEKIILQNRKAFGTLQTHRIQQREIEQKMAANGSDAPLLGSVGDTKIGRKPMIETISSVDNVVKEPDYRLYKKKDGQNCLHGEFKLPDVISVKELTLDVGEDRILLESKVRGYLLDIFVPYIIKQKNCSSAFNKSSKVLTVTMPLVGG</sequence>
<dbReference type="GO" id="GO:0097255">
    <property type="term" value="C:R2TP complex"/>
    <property type="evidence" value="ECO:0007669"/>
    <property type="project" value="TreeGrafter"/>
</dbReference>
<dbReference type="Pfam" id="PF18201">
    <property type="entry name" value="PIH1_CS"/>
    <property type="match status" value="1"/>
</dbReference>
<dbReference type="PANTHER" id="PTHR22997">
    <property type="entry name" value="PIH1 DOMAIN-CONTAINING PROTEIN 1"/>
    <property type="match status" value="1"/>
</dbReference>
<dbReference type="AlphaFoldDB" id="A0A9P0CSH0"/>
<dbReference type="GO" id="GO:1990904">
    <property type="term" value="C:ribonucleoprotein complex"/>
    <property type="evidence" value="ECO:0007669"/>
    <property type="project" value="TreeGrafter"/>
</dbReference>
<dbReference type="PANTHER" id="PTHR22997:SF0">
    <property type="entry name" value="PIH1 DOMAIN-CONTAINING PROTEIN 1"/>
    <property type="match status" value="1"/>
</dbReference>
<organism evidence="6 7">
    <name type="scientific">Psylliodes chrysocephalus</name>
    <dbReference type="NCBI Taxonomy" id="3402493"/>
    <lineage>
        <taxon>Eukaryota</taxon>
        <taxon>Metazoa</taxon>
        <taxon>Ecdysozoa</taxon>
        <taxon>Arthropoda</taxon>
        <taxon>Hexapoda</taxon>
        <taxon>Insecta</taxon>
        <taxon>Pterygota</taxon>
        <taxon>Neoptera</taxon>
        <taxon>Endopterygota</taxon>
        <taxon>Coleoptera</taxon>
        <taxon>Polyphaga</taxon>
        <taxon>Cucujiformia</taxon>
        <taxon>Chrysomeloidea</taxon>
        <taxon>Chrysomelidae</taxon>
        <taxon>Galerucinae</taxon>
        <taxon>Alticini</taxon>
        <taxon>Psylliodes</taxon>
    </lineage>
</organism>
<dbReference type="GO" id="GO:0005737">
    <property type="term" value="C:cytoplasm"/>
    <property type="evidence" value="ECO:0007669"/>
    <property type="project" value="TreeGrafter"/>
</dbReference>
<evidence type="ECO:0000259" key="4">
    <source>
        <dbReference type="Pfam" id="PF08190"/>
    </source>
</evidence>